<dbReference type="AlphaFoldDB" id="X1KR28"/>
<reference evidence="1" key="1">
    <citation type="journal article" date="2014" name="Front. Microbiol.">
        <title>High frequency of phylogenetically diverse reductive dehalogenase-homologous genes in deep subseafloor sedimentary metagenomes.</title>
        <authorList>
            <person name="Kawai M."/>
            <person name="Futagami T."/>
            <person name="Toyoda A."/>
            <person name="Takaki Y."/>
            <person name="Nishi S."/>
            <person name="Hori S."/>
            <person name="Arai W."/>
            <person name="Tsubouchi T."/>
            <person name="Morono Y."/>
            <person name="Uchiyama I."/>
            <person name="Ito T."/>
            <person name="Fujiyama A."/>
            <person name="Inagaki F."/>
            <person name="Takami H."/>
        </authorList>
    </citation>
    <scope>NUCLEOTIDE SEQUENCE</scope>
    <source>
        <strain evidence="1">Expedition CK06-06</strain>
    </source>
</reference>
<proteinExistence type="predicted"/>
<organism evidence="1">
    <name type="scientific">marine sediment metagenome</name>
    <dbReference type="NCBI Taxonomy" id="412755"/>
    <lineage>
        <taxon>unclassified sequences</taxon>
        <taxon>metagenomes</taxon>
        <taxon>ecological metagenomes</taxon>
    </lineage>
</organism>
<name>X1KR28_9ZZZZ</name>
<dbReference type="EMBL" id="BARV01007551">
    <property type="protein sequence ID" value="GAI09527.1"/>
    <property type="molecule type" value="Genomic_DNA"/>
</dbReference>
<protein>
    <submittedName>
        <fullName evidence="1">Uncharacterized protein</fullName>
    </submittedName>
</protein>
<gene>
    <name evidence="1" type="ORF">S06H3_15355</name>
</gene>
<feature type="non-terminal residue" evidence="1">
    <location>
        <position position="1"/>
    </location>
</feature>
<comment type="caution">
    <text evidence="1">The sequence shown here is derived from an EMBL/GenBank/DDBJ whole genome shotgun (WGS) entry which is preliminary data.</text>
</comment>
<sequence length="158" mass="18742">YEEIINFENSITGVEDYYIYRFNDELIQEIYDSNKSNFNDFWTPLNNCIFIREENGMLIKAQGNDPYFESVFSMDFKENELVMLKIIMDSEVESFLQIYYKFLNKNYSENSSNKFLVDKGENIILAIIPDPENIEKIRIDPVAINNDCLIKEIKILKK</sequence>
<evidence type="ECO:0000313" key="1">
    <source>
        <dbReference type="EMBL" id="GAI09527.1"/>
    </source>
</evidence>
<accession>X1KR28</accession>